<dbReference type="InterPro" id="IPR036869">
    <property type="entry name" value="J_dom_sf"/>
</dbReference>
<feature type="compositionally biased region" description="Polar residues" evidence="2">
    <location>
        <begin position="348"/>
        <end position="357"/>
    </location>
</feature>
<sequence length="572" mass="65689">MPTVYEILGVEPTSTFQKLKKAYYRRAIILHPDKNKGEDTTERFKELQSAWLHIDSPDKAQKYYDAYEQYPSDKKPNFNEDILRGNFADFDWNDWPSSSSSSNSSSSSSSSGPSFSAPGRDTPVFEEPTEGVRIYRDDVADLFIPLALPRKFVETLTPATFQNPALFSMIADLLNEHFMNEGSQVGVSEEEALDIINQHSQRQAHIIVRANVHFRDMLDDRISEMDMNSYTLNSKSGKYLYVFKGTKFVEDTIFSIKPVSLGSYMETIRDESIVLKMMKHWPEFYVHPISKITDLLWTPLTSKAGLIIRQNRLELAGEKVSDLIAPMDDKPSLVSSIHENSDSETHSKQSTTKETLSEQNSILGLLDEKSVKEQSELVNAQQPIEPVNQDLQIETEGHTVSETRINEVEEDLIQQKQVKQTPIIQNEYEELKVLRSNEEASDIELIDSLSKISKEYLNHLNQSKDNSELLHTKKSAVCDLILFLEDNQKLPKERLAEFHHSLEETKEIIKEHRDPIWQRFMRDCIRILSLVFSGVGFFRMATGQSPQFFKPSHGERFIEDVSEKMSHIPFNH</sequence>
<evidence type="ECO:0000313" key="5">
    <source>
        <dbReference type="Proteomes" id="UP000809910"/>
    </source>
</evidence>
<evidence type="ECO:0000256" key="2">
    <source>
        <dbReference type="SAM" id="MobiDB-lite"/>
    </source>
</evidence>
<keyword evidence="1" id="KW-0143">Chaperone</keyword>
<feature type="region of interest" description="Disordered" evidence="2">
    <location>
        <begin position="98"/>
        <end position="125"/>
    </location>
</feature>
<dbReference type="PANTHER" id="PTHR44873:SF1">
    <property type="entry name" value="DNAJ HOMOLOG SUBFAMILY C MEMBER 30, MITOCHONDRIAL"/>
    <property type="match status" value="1"/>
</dbReference>
<organism evidence="4 5">
    <name type="scientific">Legionella bononiensis</name>
    <dbReference type="NCBI Taxonomy" id="2793102"/>
    <lineage>
        <taxon>Bacteria</taxon>
        <taxon>Pseudomonadati</taxon>
        <taxon>Pseudomonadota</taxon>
        <taxon>Gammaproteobacteria</taxon>
        <taxon>Legionellales</taxon>
        <taxon>Legionellaceae</taxon>
        <taxon>Legionella</taxon>
    </lineage>
</organism>
<dbReference type="PROSITE" id="PS50076">
    <property type="entry name" value="DNAJ_2"/>
    <property type="match status" value="1"/>
</dbReference>
<evidence type="ECO:0000259" key="3">
    <source>
        <dbReference type="PROSITE" id="PS50076"/>
    </source>
</evidence>
<protein>
    <submittedName>
        <fullName evidence="4">DnaJ domain-containing protein</fullName>
    </submittedName>
</protein>
<proteinExistence type="predicted"/>
<accession>A0ABS1W6N0</accession>
<dbReference type="SMART" id="SM00271">
    <property type="entry name" value="DnaJ"/>
    <property type="match status" value="1"/>
</dbReference>
<feature type="region of interest" description="Disordered" evidence="2">
    <location>
        <begin position="331"/>
        <end position="357"/>
    </location>
</feature>
<dbReference type="Pfam" id="PF00226">
    <property type="entry name" value="DnaJ"/>
    <property type="match status" value="1"/>
</dbReference>
<keyword evidence="5" id="KW-1185">Reference proteome</keyword>
<reference evidence="4 5" key="1">
    <citation type="submission" date="2020-12" db="EMBL/GenBank/DDBJ databases">
        <title>WGS of Legionella: environmental sample.</title>
        <authorList>
            <person name="Cristino S."/>
            <person name="Girolamini L."/>
            <person name="Salaris S."/>
            <person name="Pascale M.R."/>
            <person name="Mazzotta M."/>
            <person name="Orsini M."/>
            <person name="Grottola A."/>
        </authorList>
    </citation>
    <scope>NUCLEOTIDE SEQUENCE [LARGE SCALE GENOMIC DNA]</scope>
    <source>
        <strain evidence="4 5">30cs62</strain>
    </source>
</reference>
<name>A0ABS1W6N0_9GAMM</name>
<gene>
    <name evidence="4" type="ORF">I5282_00215</name>
</gene>
<evidence type="ECO:0000313" key="4">
    <source>
        <dbReference type="EMBL" id="MBL7524990.1"/>
    </source>
</evidence>
<dbReference type="CDD" id="cd06257">
    <property type="entry name" value="DnaJ"/>
    <property type="match status" value="1"/>
</dbReference>
<dbReference type="Gene3D" id="1.10.287.110">
    <property type="entry name" value="DnaJ domain"/>
    <property type="match status" value="1"/>
</dbReference>
<dbReference type="PRINTS" id="PR00625">
    <property type="entry name" value="JDOMAIN"/>
</dbReference>
<evidence type="ECO:0000256" key="1">
    <source>
        <dbReference type="ARBA" id="ARBA00023186"/>
    </source>
</evidence>
<dbReference type="InterPro" id="IPR001623">
    <property type="entry name" value="DnaJ_domain"/>
</dbReference>
<dbReference type="PANTHER" id="PTHR44873">
    <property type="entry name" value="DNAJ HOMOLOG SUBFAMILY C MEMBER 30, MITOCHONDRIAL"/>
    <property type="match status" value="1"/>
</dbReference>
<feature type="domain" description="J" evidence="3">
    <location>
        <begin position="3"/>
        <end position="68"/>
    </location>
</feature>
<dbReference type="Proteomes" id="UP000809910">
    <property type="component" value="Unassembled WGS sequence"/>
</dbReference>
<feature type="compositionally biased region" description="Low complexity" evidence="2">
    <location>
        <begin position="98"/>
        <end position="116"/>
    </location>
</feature>
<dbReference type="SUPFAM" id="SSF46565">
    <property type="entry name" value="Chaperone J-domain"/>
    <property type="match status" value="1"/>
</dbReference>
<dbReference type="EMBL" id="JADWVN010000002">
    <property type="protein sequence ID" value="MBL7524990.1"/>
    <property type="molecule type" value="Genomic_DNA"/>
</dbReference>
<dbReference type="InterPro" id="IPR053025">
    <property type="entry name" value="Mito_ATP_Synthase-Asso"/>
</dbReference>
<comment type="caution">
    <text evidence="4">The sequence shown here is derived from an EMBL/GenBank/DDBJ whole genome shotgun (WGS) entry which is preliminary data.</text>
</comment>
<dbReference type="RefSeq" id="WP_203107237.1">
    <property type="nucleotide sequence ID" value="NZ_JADOBG010000001.1"/>
</dbReference>